<accession>A0ABS8JLV8</accession>
<dbReference type="SUPFAM" id="SSF82784">
    <property type="entry name" value="OsmC-like"/>
    <property type="match status" value="1"/>
</dbReference>
<evidence type="ECO:0000313" key="3">
    <source>
        <dbReference type="Proteomes" id="UP001165293"/>
    </source>
</evidence>
<proteinExistence type="inferred from homology"/>
<dbReference type="InterPro" id="IPR036102">
    <property type="entry name" value="OsmC/Ohrsf"/>
</dbReference>
<gene>
    <name evidence="2" type="ORF">LK996_15465</name>
</gene>
<dbReference type="PANTHER" id="PTHR33797:SF2">
    <property type="entry name" value="ORGANIC HYDROPEROXIDE RESISTANCE PROTEIN-LIKE"/>
    <property type="match status" value="1"/>
</dbReference>
<evidence type="ECO:0000313" key="2">
    <source>
        <dbReference type="EMBL" id="MCC8364470.1"/>
    </source>
</evidence>
<dbReference type="NCBIfam" id="TIGR03561">
    <property type="entry name" value="organ_hyd_perox"/>
    <property type="match status" value="1"/>
</dbReference>
<keyword evidence="3" id="KW-1185">Reference proteome</keyword>
<dbReference type="EMBL" id="JAJGAK010000005">
    <property type="protein sequence ID" value="MCC8364470.1"/>
    <property type="molecule type" value="Genomic_DNA"/>
</dbReference>
<dbReference type="Gene3D" id="2.20.25.10">
    <property type="match status" value="1"/>
</dbReference>
<dbReference type="PANTHER" id="PTHR33797">
    <property type="entry name" value="ORGANIC HYDROPEROXIDE RESISTANCE PROTEIN-LIKE"/>
    <property type="match status" value="1"/>
</dbReference>
<reference evidence="2" key="1">
    <citation type="submission" date="2021-10" db="EMBL/GenBank/DDBJ databases">
        <authorList>
            <person name="Lyu M."/>
            <person name="Wang X."/>
            <person name="Meng X."/>
            <person name="Xu K."/>
        </authorList>
    </citation>
    <scope>NUCLEOTIDE SEQUENCE</scope>
    <source>
        <strain evidence="2">A6</strain>
    </source>
</reference>
<evidence type="ECO:0000256" key="1">
    <source>
        <dbReference type="ARBA" id="ARBA00007378"/>
    </source>
</evidence>
<dbReference type="InterPro" id="IPR019953">
    <property type="entry name" value="OHR"/>
</dbReference>
<dbReference type="InterPro" id="IPR015946">
    <property type="entry name" value="KH_dom-like_a/b"/>
</dbReference>
<comment type="caution">
    <text evidence="2">The sequence shown here is derived from an EMBL/GenBank/DDBJ whole genome shotgun (WGS) entry which is preliminary data.</text>
</comment>
<protein>
    <submittedName>
        <fullName evidence="2">Organic hydroperoxide resistance protein</fullName>
    </submittedName>
</protein>
<dbReference type="RefSeq" id="WP_230528272.1">
    <property type="nucleotide sequence ID" value="NZ_JAJGAK010000005.1"/>
</dbReference>
<sequence>MTRPLEKIIYTAHTHTTGGRHEGVAKSDDSQLEVAFSTPGSGKPGTNPEQLFAAGWSACFIGALGSAAQSLKMRLPKETSVDAAITLGKTSEDKYQLSARLNVNLPGLDSETKSKLVEMAHQTCPYSRATRGDIEVEIVVAA</sequence>
<comment type="similarity">
    <text evidence="1">Belongs to the OsmC/Ohr family.</text>
</comment>
<dbReference type="InterPro" id="IPR003718">
    <property type="entry name" value="OsmC/Ohr_fam"/>
</dbReference>
<dbReference type="Pfam" id="PF02566">
    <property type="entry name" value="OsmC"/>
    <property type="match status" value="1"/>
</dbReference>
<dbReference type="Proteomes" id="UP001165293">
    <property type="component" value="Unassembled WGS sequence"/>
</dbReference>
<organism evidence="2 3">
    <name type="scientific">Noviluteimonas lactosilytica</name>
    <dbReference type="NCBI Taxonomy" id="2888523"/>
    <lineage>
        <taxon>Bacteria</taxon>
        <taxon>Pseudomonadati</taxon>
        <taxon>Pseudomonadota</taxon>
        <taxon>Gammaproteobacteria</taxon>
        <taxon>Lysobacterales</taxon>
        <taxon>Lysobacteraceae</taxon>
        <taxon>Noviluteimonas</taxon>
    </lineage>
</organism>
<dbReference type="Gene3D" id="3.30.300.20">
    <property type="match status" value="1"/>
</dbReference>
<name>A0ABS8JLV8_9GAMM</name>